<reference evidence="2" key="1">
    <citation type="journal article" date="2019" name="Int. J. Syst. Evol. Microbiol.">
        <title>The Global Catalogue of Microorganisms (GCM) 10K type strain sequencing project: providing services to taxonomists for standard genome sequencing and annotation.</title>
        <authorList>
            <consortium name="The Broad Institute Genomics Platform"/>
            <consortium name="The Broad Institute Genome Sequencing Center for Infectious Disease"/>
            <person name="Wu L."/>
            <person name="Ma J."/>
        </authorList>
    </citation>
    <scope>NUCLEOTIDE SEQUENCE [LARGE SCALE GENOMIC DNA]</scope>
    <source>
        <strain evidence="2">YIM 94188</strain>
    </source>
</reference>
<evidence type="ECO:0008006" key="3">
    <source>
        <dbReference type="Google" id="ProtNLM"/>
    </source>
</evidence>
<proteinExistence type="predicted"/>
<evidence type="ECO:0000313" key="1">
    <source>
        <dbReference type="EMBL" id="MFC5730385.1"/>
    </source>
</evidence>
<protein>
    <recommendedName>
        <fullName evidence="3">SH3 domain-containing protein</fullName>
    </recommendedName>
</protein>
<dbReference type="Proteomes" id="UP001596072">
    <property type="component" value="Unassembled WGS sequence"/>
</dbReference>
<sequence length="106" mass="11375">MSWGRGYFTAADTEWAATPEDAVRATAGDQIDLGDTTRRSRTVVVVAVTQGEDVGSYDVLKRGDRWVVIGGDGCAGQNGAPEWEDGLDCSPEPTEDGYYSEICVQP</sequence>
<keyword evidence="2" id="KW-1185">Reference proteome</keyword>
<dbReference type="EMBL" id="JBHSNS010000008">
    <property type="protein sequence ID" value="MFC5730385.1"/>
    <property type="molecule type" value="Genomic_DNA"/>
</dbReference>
<evidence type="ECO:0000313" key="2">
    <source>
        <dbReference type="Proteomes" id="UP001596072"/>
    </source>
</evidence>
<name>A0ABW0ZHB0_9ACTN</name>
<dbReference type="RefSeq" id="WP_136432083.1">
    <property type="nucleotide sequence ID" value="NZ_JBHSNS010000008.1"/>
</dbReference>
<organism evidence="1 2">
    <name type="scientific">Nocardioides vastitatis</name>
    <dbReference type="NCBI Taxonomy" id="2568655"/>
    <lineage>
        <taxon>Bacteria</taxon>
        <taxon>Bacillati</taxon>
        <taxon>Actinomycetota</taxon>
        <taxon>Actinomycetes</taxon>
        <taxon>Propionibacteriales</taxon>
        <taxon>Nocardioidaceae</taxon>
        <taxon>Nocardioides</taxon>
    </lineage>
</organism>
<gene>
    <name evidence="1" type="ORF">ACFPQB_15785</name>
</gene>
<accession>A0ABW0ZHB0</accession>
<comment type="caution">
    <text evidence="1">The sequence shown here is derived from an EMBL/GenBank/DDBJ whole genome shotgun (WGS) entry which is preliminary data.</text>
</comment>